<evidence type="ECO:0000313" key="3">
    <source>
        <dbReference type="Proteomes" id="UP000006671"/>
    </source>
</evidence>
<dbReference type="AlphaFoldDB" id="D2UZI9"/>
<accession>D2UZI9</accession>
<gene>
    <name evidence="2" type="ORF">NAEGRDRAFT_45487</name>
</gene>
<reference evidence="2 3" key="1">
    <citation type="journal article" date="2010" name="Cell">
        <title>The genome of Naegleria gruberi illuminates early eukaryotic versatility.</title>
        <authorList>
            <person name="Fritz-Laylin L.K."/>
            <person name="Prochnik S.E."/>
            <person name="Ginger M.L."/>
            <person name="Dacks J.B."/>
            <person name="Carpenter M.L."/>
            <person name="Field M.C."/>
            <person name="Kuo A."/>
            <person name="Paredez A."/>
            <person name="Chapman J."/>
            <person name="Pham J."/>
            <person name="Shu S."/>
            <person name="Neupane R."/>
            <person name="Cipriano M."/>
            <person name="Mancuso J."/>
            <person name="Tu H."/>
            <person name="Salamov A."/>
            <person name="Lindquist E."/>
            <person name="Shapiro H."/>
            <person name="Lucas S."/>
            <person name="Grigoriev I.V."/>
            <person name="Cande W.Z."/>
            <person name="Fulton C."/>
            <person name="Rokhsar D.S."/>
            <person name="Dawson S.C."/>
        </authorList>
    </citation>
    <scope>NUCLEOTIDE SEQUENCE [LARGE SCALE GENOMIC DNA]</scope>
    <source>
        <strain evidence="2 3">NEG-M</strain>
    </source>
</reference>
<evidence type="ECO:0000313" key="2">
    <source>
        <dbReference type="EMBL" id="EFC49953.1"/>
    </source>
</evidence>
<protein>
    <submittedName>
        <fullName evidence="2">Predicted protein</fullName>
    </submittedName>
</protein>
<name>D2UZI9_NAEGR</name>
<feature type="compositionally biased region" description="Low complexity" evidence="1">
    <location>
        <begin position="174"/>
        <end position="183"/>
    </location>
</feature>
<proteinExistence type="predicted"/>
<sequence>MALQEHQNETNEKLLRQEECLTSNSDRKTCLLGKRKQEEATNGTTFSSESQDIEFESVAVDEDVKLENVQLKQSLLLLVLGAEQREEWPEKWQNLVWKVVNQNILQDCSNSTTNDSLFNEEFTRELESYFPMDTSTNSSNTNCAKEWVRNRIKPCLAFNSLLEPISKKIKIATTNETPTTTNPDLVEDDNTAEEASPIF</sequence>
<dbReference type="KEGG" id="ngr:NAEGRDRAFT_45487"/>
<dbReference type="Proteomes" id="UP000006671">
    <property type="component" value="Unassembled WGS sequence"/>
</dbReference>
<evidence type="ECO:0000256" key="1">
    <source>
        <dbReference type="SAM" id="MobiDB-lite"/>
    </source>
</evidence>
<dbReference type="GeneID" id="8863441"/>
<feature type="region of interest" description="Disordered" evidence="1">
    <location>
        <begin position="174"/>
        <end position="199"/>
    </location>
</feature>
<keyword evidence="3" id="KW-1185">Reference proteome</keyword>
<dbReference type="RefSeq" id="XP_002682697.1">
    <property type="nucleotide sequence ID" value="XM_002682651.1"/>
</dbReference>
<dbReference type="InParanoid" id="D2UZI9"/>
<dbReference type="EMBL" id="GG738846">
    <property type="protein sequence ID" value="EFC49953.1"/>
    <property type="molecule type" value="Genomic_DNA"/>
</dbReference>
<dbReference type="VEuPathDB" id="AmoebaDB:NAEGRDRAFT_45487"/>
<organism evidence="3">
    <name type="scientific">Naegleria gruberi</name>
    <name type="common">Amoeba</name>
    <dbReference type="NCBI Taxonomy" id="5762"/>
    <lineage>
        <taxon>Eukaryota</taxon>
        <taxon>Discoba</taxon>
        <taxon>Heterolobosea</taxon>
        <taxon>Tetramitia</taxon>
        <taxon>Eutetramitia</taxon>
        <taxon>Vahlkampfiidae</taxon>
        <taxon>Naegleria</taxon>
    </lineage>
</organism>